<comment type="subunit">
    <text evidence="2">Heterodimer of SbcC and SbcD.</text>
</comment>
<keyword evidence="6" id="KW-0269">Exonuclease</keyword>
<feature type="coiled-coil region" evidence="4">
    <location>
        <begin position="425"/>
        <end position="483"/>
    </location>
</feature>
<dbReference type="EMBL" id="JAVDYJ010000001">
    <property type="protein sequence ID" value="MDR7346830.1"/>
    <property type="molecule type" value="Genomic_DNA"/>
</dbReference>
<dbReference type="PANTHER" id="PTHR32114:SF2">
    <property type="entry name" value="ABC TRANSPORTER ABCH.3"/>
    <property type="match status" value="1"/>
</dbReference>
<feature type="domain" description="Rad50/SbcC-type AAA" evidence="5">
    <location>
        <begin position="6"/>
        <end position="200"/>
    </location>
</feature>
<evidence type="ECO:0000259" key="5">
    <source>
        <dbReference type="Pfam" id="PF13476"/>
    </source>
</evidence>
<feature type="coiled-coil region" evidence="4">
    <location>
        <begin position="269"/>
        <end position="360"/>
    </location>
</feature>
<proteinExistence type="inferred from homology"/>
<protein>
    <recommendedName>
        <fullName evidence="3">Nuclease SbcCD subunit C</fullName>
    </recommendedName>
</protein>
<dbReference type="PANTHER" id="PTHR32114">
    <property type="entry name" value="ABC TRANSPORTER ABCH.3"/>
    <property type="match status" value="1"/>
</dbReference>
<evidence type="ECO:0000313" key="6">
    <source>
        <dbReference type="EMBL" id="MDR7346830.1"/>
    </source>
</evidence>
<dbReference type="GO" id="GO:0004527">
    <property type="term" value="F:exonuclease activity"/>
    <property type="evidence" value="ECO:0007669"/>
    <property type="project" value="UniProtKB-KW"/>
</dbReference>
<comment type="caution">
    <text evidence="6">The sequence shown here is derived from an EMBL/GenBank/DDBJ whole genome shotgun (WGS) entry which is preliminary data.</text>
</comment>
<feature type="coiled-coil region" evidence="4">
    <location>
        <begin position="561"/>
        <end position="659"/>
    </location>
</feature>
<dbReference type="Pfam" id="PF13476">
    <property type="entry name" value="AAA_23"/>
    <property type="match status" value="1"/>
</dbReference>
<keyword evidence="6" id="KW-0378">Hydrolase</keyword>
<dbReference type="InterPro" id="IPR038729">
    <property type="entry name" value="Rad50/SbcC_AAA"/>
</dbReference>
<dbReference type="RefSeq" id="WP_310172288.1">
    <property type="nucleotide sequence ID" value="NZ_BAABHE010000002.1"/>
</dbReference>
<name>A0ABU2AZQ4_9MICC</name>
<keyword evidence="7" id="KW-1185">Reference proteome</keyword>
<reference evidence="6 7" key="1">
    <citation type="submission" date="2023-07" db="EMBL/GenBank/DDBJ databases">
        <title>Sequencing the genomes of 1000 actinobacteria strains.</title>
        <authorList>
            <person name="Klenk H.-P."/>
        </authorList>
    </citation>
    <scope>NUCLEOTIDE SEQUENCE [LARGE SCALE GENOMIC DNA]</scope>
    <source>
        <strain evidence="6 7">DSM 22966</strain>
    </source>
</reference>
<dbReference type="SUPFAM" id="SSF52540">
    <property type="entry name" value="P-loop containing nucleoside triphosphate hydrolases"/>
    <property type="match status" value="1"/>
</dbReference>
<evidence type="ECO:0000256" key="1">
    <source>
        <dbReference type="ARBA" id="ARBA00006930"/>
    </source>
</evidence>
<accession>A0ABU2AZQ4</accession>
<comment type="similarity">
    <text evidence="1">Belongs to the SMC family. SbcC subfamily.</text>
</comment>
<keyword evidence="6" id="KW-0540">Nuclease</keyword>
<dbReference type="Gene3D" id="3.40.50.300">
    <property type="entry name" value="P-loop containing nucleotide triphosphate hydrolases"/>
    <property type="match status" value="2"/>
</dbReference>
<evidence type="ECO:0000313" key="7">
    <source>
        <dbReference type="Proteomes" id="UP001183794"/>
    </source>
</evidence>
<dbReference type="Pfam" id="PF13558">
    <property type="entry name" value="SbcC_Walker_B"/>
    <property type="match status" value="1"/>
</dbReference>
<dbReference type="Proteomes" id="UP001183794">
    <property type="component" value="Unassembled WGS sequence"/>
</dbReference>
<organism evidence="6 7">
    <name type="scientific">Enteractinococcus fodinae</name>
    <dbReference type="NCBI Taxonomy" id="684663"/>
    <lineage>
        <taxon>Bacteria</taxon>
        <taxon>Bacillati</taxon>
        <taxon>Actinomycetota</taxon>
        <taxon>Actinomycetes</taxon>
        <taxon>Micrococcales</taxon>
        <taxon>Micrococcaceae</taxon>
    </lineage>
</organism>
<evidence type="ECO:0000256" key="3">
    <source>
        <dbReference type="ARBA" id="ARBA00013368"/>
    </source>
</evidence>
<sequence>MRIHELTFQAIGPYAAQQHLCFESLDAAGLFLLDGPTGAGKSTILDTITFALYGKADDDRKNTELHSTLAEPGVPPTIQLDVSFGTRRFVIDRTLQHYAPRRGAKDPSDVVARQASMSLVEIVEGERRQLTTRVDEAQQILRGVIGLSREQFTSVVLLPQGEFARFLKASSNDREAILRQLFNTHRFDEIGDYLNARAKKLRGTVETDQERRHTLRAGLIETAETYGAAEPDDELHTDDPELDLLDDEALVDHVDGIMTQLEAAALRRVEHFTKAREAARKTVQRLEQQQEQVREAGEYRRRQTALEDQAAAVEAAQLQLAHHQRAKPVLDAQQHCDAAKSQLTAALEQLQDQCDTAQQDELIVEWAAGQDLFRAAEDTTQQLSDGWKSVEASAIRALEQLAQLEKTQASVTASKKQLSQWLTTRDELAEKIAKLGEQYDLACENLAADKTRAEELSGVEQHLTTATQRLEEAKTQQAAAKRAEAAQVETERLKKAWETAKQDADNALEKFQDLTRRRIEAAAGFLADKLQDGQPCEVCGSTSHPEPASTHGLEDISNEAVQQAEQRAIEARRAANDAEETYQAQHATLQSLKSEAGGLSLDDATDQVTETKQAVTTAKAQVKELEDVRTRIKTHETQIEQLRDEKSVAEQQRTEIVTQITTLTAELEDAEQHLTQALGTYDDVAAFRAAVEPARRLVGQLVEQTGAVAAAVATHDTARQRVTDALAASTTDEHSAFADIAEAREHVMASELCAEHEDLIRRWTTEKDRLEEKAGQAAVKAGLKLLDDGVEAPTQDTIDGAHEAQRAAEAQLSDANREHGSIQATHAQCRTQQASLIEVSRRSAELLAEYEELVGLSDVVAGRGENAVSMPLRSFVLAGWLEQVALNASERLTGMTGGRYELQHAVGQGGRGHAGLNLEVIDHLNDTIRTPSTLSGGETFMASLALALGLADAVQAQAGGVAMDTLFIDEGFGSLDADTLEEVMGVLATLQDDGRLIGLVSHVESMKQQIPHRIQVTKGQAGSTVDILGPGLA</sequence>
<evidence type="ECO:0000256" key="4">
    <source>
        <dbReference type="SAM" id="Coils"/>
    </source>
</evidence>
<keyword evidence="4" id="KW-0175">Coiled coil</keyword>
<dbReference type="InterPro" id="IPR027417">
    <property type="entry name" value="P-loop_NTPase"/>
</dbReference>
<evidence type="ECO:0000256" key="2">
    <source>
        <dbReference type="ARBA" id="ARBA00011322"/>
    </source>
</evidence>
<gene>
    <name evidence="6" type="ORF">J2S62_001087</name>
</gene>